<dbReference type="Gene3D" id="2.60.40.790">
    <property type="match status" value="1"/>
</dbReference>
<reference evidence="3" key="1">
    <citation type="submission" date="2021-01" db="EMBL/GenBank/DDBJ databases">
        <authorList>
            <person name="Corre E."/>
            <person name="Pelletier E."/>
            <person name="Niang G."/>
            <person name="Scheremetjew M."/>
            <person name="Finn R."/>
            <person name="Kale V."/>
            <person name="Holt S."/>
            <person name="Cochrane G."/>
            <person name="Meng A."/>
            <person name="Brown T."/>
            <person name="Cohen L."/>
        </authorList>
    </citation>
    <scope>NUCLEOTIDE SEQUENCE</scope>
    <source>
        <strain evidence="3">Isolate 1302-5</strain>
    </source>
</reference>
<dbReference type="GO" id="GO:0006457">
    <property type="term" value="P:protein folding"/>
    <property type="evidence" value="ECO:0007669"/>
    <property type="project" value="TreeGrafter"/>
</dbReference>
<evidence type="ECO:0000259" key="2">
    <source>
        <dbReference type="PROSITE" id="PS51203"/>
    </source>
</evidence>
<dbReference type="InterPro" id="IPR037898">
    <property type="entry name" value="NudC_fam"/>
</dbReference>
<protein>
    <recommendedName>
        <fullName evidence="2">CS domain-containing protein</fullName>
    </recommendedName>
</protein>
<dbReference type="EMBL" id="HBKQ01058373">
    <property type="protein sequence ID" value="CAE2285126.1"/>
    <property type="molecule type" value="Transcribed_RNA"/>
</dbReference>
<dbReference type="GO" id="GO:0005737">
    <property type="term" value="C:cytoplasm"/>
    <property type="evidence" value="ECO:0007669"/>
    <property type="project" value="TreeGrafter"/>
</dbReference>
<feature type="region of interest" description="Disordered" evidence="1">
    <location>
        <begin position="1"/>
        <end position="59"/>
    </location>
</feature>
<dbReference type="SUPFAM" id="SSF49764">
    <property type="entry name" value="HSP20-like chaperones"/>
    <property type="match status" value="1"/>
</dbReference>
<dbReference type="InterPro" id="IPR007052">
    <property type="entry name" value="CS_dom"/>
</dbReference>
<dbReference type="AlphaFoldDB" id="A0A7S4NFY5"/>
<dbReference type="PANTHER" id="PTHR12356">
    <property type="entry name" value="NUCLEAR MOVEMENT PROTEIN NUDC"/>
    <property type="match status" value="1"/>
</dbReference>
<dbReference type="Gene3D" id="1.20.5.740">
    <property type="entry name" value="Single helix bin"/>
    <property type="match status" value="1"/>
</dbReference>
<gene>
    <name evidence="3" type="ORF">OAUR00152_LOCUS39913</name>
</gene>
<feature type="domain" description="CS" evidence="2">
    <location>
        <begin position="72"/>
        <end position="162"/>
    </location>
</feature>
<proteinExistence type="predicted"/>
<evidence type="ECO:0000256" key="1">
    <source>
        <dbReference type="SAM" id="MobiDB-lite"/>
    </source>
</evidence>
<name>A0A7S4NFY5_9STRA</name>
<dbReference type="Pfam" id="PF04969">
    <property type="entry name" value="CS"/>
    <property type="match status" value="1"/>
</dbReference>
<accession>A0A7S4NFY5</accession>
<dbReference type="InterPro" id="IPR008978">
    <property type="entry name" value="HSP20-like_chaperone"/>
</dbReference>
<dbReference type="PANTHER" id="PTHR12356:SF18">
    <property type="entry name" value="NUDC DOMAIN-CONTAINING PROTEIN 2"/>
    <property type="match status" value="1"/>
</dbReference>
<dbReference type="PROSITE" id="PS51203">
    <property type="entry name" value="CS"/>
    <property type="match status" value="1"/>
</dbReference>
<sequence>MSNLADYSKFDHIDDGDDSSSEDGSGQNSQLKQPQKVVPTAPHQSPAHQPPVPAKVGMTRKNDEGRYVFEVDGRKIYEWEQSLEEVNICVEAPPGLRASQIICDIGHDRLRIGLRGSDRYFIDERTFGGVVTAESSWYLDDERILNIVLVKAHRGETWDGALQGRDQAGAVDPFTRQQMQKDLMLERFQEENPGFDFRGAEFNGEAPDPRNFMGGVKYS</sequence>
<organism evidence="3">
    <name type="scientific">Odontella aurita</name>
    <dbReference type="NCBI Taxonomy" id="265563"/>
    <lineage>
        <taxon>Eukaryota</taxon>
        <taxon>Sar</taxon>
        <taxon>Stramenopiles</taxon>
        <taxon>Ochrophyta</taxon>
        <taxon>Bacillariophyta</taxon>
        <taxon>Mediophyceae</taxon>
        <taxon>Biddulphiophycidae</taxon>
        <taxon>Eupodiscales</taxon>
        <taxon>Odontellaceae</taxon>
        <taxon>Odontella</taxon>
    </lineage>
</organism>
<evidence type="ECO:0000313" key="3">
    <source>
        <dbReference type="EMBL" id="CAE2285126.1"/>
    </source>
</evidence>
<dbReference type="CDD" id="cd06467">
    <property type="entry name" value="p23_NUDC_like"/>
    <property type="match status" value="1"/>
</dbReference>
<dbReference type="GO" id="GO:0051082">
    <property type="term" value="F:unfolded protein binding"/>
    <property type="evidence" value="ECO:0007669"/>
    <property type="project" value="TreeGrafter"/>
</dbReference>